<evidence type="ECO:0000256" key="2">
    <source>
        <dbReference type="SAM" id="SignalP"/>
    </source>
</evidence>
<dbReference type="Proteomes" id="UP000028760">
    <property type="component" value="Unassembled WGS sequence"/>
</dbReference>
<proteinExistence type="predicted"/>
<keyword evidence="1" id="KW-0472">Membrane</keyword>
<keyword evidence="1" id="KW-1133">Transmembrane helix</keyword>
<feature type="transmembrane region" description="Helical" evidence="1">
    <location>
        <begin position="157"/>
        <end position="180"/>
    </location>
</feature>
<dbReference type="eggNOG" id="ENOG502SYCN">
    <property type="taxonomic scope" value="Eukaryota"/>
</dbReference>
<feature type="chain" id="PRO_5001919134" description="Immunoglobulin subtype domain-containing protein" evidence="2">
    <location>
        <begin position="29"/>
        <end position="250"/>
    </location>
</feature>
<sequence length="250" mass="27882">MVENGFTKPLGLVLIVTAHMVFYDPSHADVIGIVGQNISLHFKFNKTITDKSHIIVYKCPDKEIKISEYPYYKNEFKIYPEDSSIHFHITNLSLNHSETYWAILVIDLITTLSKNKVKLIVQEDNLTTTVAPTVPPETSTFTKTSSNGSSSFFSSQIVTVIVVSPFLLLAALLPFLVICLPKTKDQTQEGPQRSSTPTTQETVEVSVSTTDQSLVYSVLDFPKRPSSAVELGSNETEYATVSYLPEKKLR</sequence>
<dbReference type="EMBL" id="AYCK01001511">
    <property type="status" value="NOT_ANNOTATED_CDS"/>
    <property type="molecule type" value="Genomic_DNA"/>
</dbReference>
<evidence type="ECO:0008006" key="5">
    <source>
        <dbReference type="Google" id="ProtNLM"/>
    </source>
</evidence>
<keyword evidence="1" id="KW-0812">Transmembrane</keyword>
<reference evidence="3" key="2">
    <citation type="submission" date="2025-08" db="UniProtKB">
        <authorList>
            <consortium name="Ensembl"/>
        </authorList>
    </citation>
    <scope>IDENTIFICATION</scope>
</reference>
<dbReference type="Ensembl" id="ENSPFOT00000025006.1">
    <property type="protein sequence ID" value="ENSPFOP00000021272.1"/>
    <property type="gene ID" value="ENSPFOG00000021695.1"/>
</dbReference>
<keyword evidence="4" id="KW-1185">Reference proteome</keyword>
<name>A0A096LQ31_POEFO</name>
<protein>
    <recommendedName>
        <fullName evidence="5">Immunoglobulin subtype domain-containing protein</fullName>
    </recommendedName>
</protein>
<organism evidence="3 4">
    <name type="scientific">Poecilia formosa</name>
    <name type="common">Amazon molly</name>
    <name type="synonym">Limia formosa</name>
    <dbReference type="NCBI Taxonomy" id="48698"/>
    <lineage>
        <taxon>Eukaryota</taxon>
        <taxon>Metazoa</taxon>
        <taxon>Chordata</taxon>
        <taxon>Craniata</taxon>
        <taxon>Vertebrata</taxon>
        <taxon>Euteleostomi</taxon>
        <taxon>Actinopterygii</taxon>
        <taxon>Neopterygii</taxon>
        <taxon>Teleostei</taxon>
        <taxon>Neoteleostei</taxon>
        <taxon>Acanthomorphata</taxon>
        <taxon>Ovalentaria</taxon>
        <taxon>Atherinomorphae</taxon>
        <taxon>Cyprinodontiformes</taxon>
        <taxon>Poeciliidae</taxon>
        <taxon>Poeciliinae</taxon>
        <taxon>Poecilia</taxon>
    </lineage>
</organism>
<dbReference type="OMA" id="IVICHIT"/>
<feature type="signal peptide" evidence="2">
    <location>
        <begin position="1"/>
        <end position="28"/>
    </location>
</feature>
<evidence type="ECO:0000313" key="3">
    <source>
        <dbReference type="Ensembl" id="ENSPFOP00000021272.1"/>
    </source>
</evidence>
<dbReference type="AlphaFoldDB" id="A0A096LQ31"/>
<reference evidence="3" key="3">
    <citation type="submission" date="2025-09" db="UniProtKB">
        <authorList>
            <consortium name="Ensembl"/>
        </authorList>
    </citation>
    <scope>IDENTIFICATION</scope>
</reference>
<evidence type="ECO:0000256" key="1">
    <source>
        <dbReference type="SAM" id="Phobius"/>
    </source>
</evidence>
<evidence type="ECO:0000313" key="4">
    <source>
        <dbReference type="Proteomes" id="UP000028760"/>
    </source>
</evidence>
<reference evidence="4" key="1">
    <citation type="submission" date="2013-10" db="EMBL/GenBank/DDBJ databases">
        <authorList>
            <person name="Schartl M."/>
            <person name="Warren W."/>
        </authorList>
    </citation>
    <scope>NUCLEOTIDE SEQUENCE [LARGE SCALE GENOMIC DNA]</scope>
    <source>
        <strain evidence="4">female</strain>
    </source>
</reference>
<accession>A0A096LQ31</accession>
<keyword evidence="2" id="KW-0732">Signal</keyword>